<comment type="caution">
    <text evidence="14">The sequence shown here is derived from an EMBL/GenBank/DDBJ whole genome shotgun (WGS) entry which is preliminary data.</text>
</comment>
<comment type="similarity">
    <text evidence="10">In the C-terminal section; belongs to the dTDP-4-dehydrorhamnose reductase family.</text>
</comment>
<evidence type="ECO:0000256" key="7">
    <source>
        <dbReference type="ARBA" id="ARBA00024331"/>
    </source>
</evidence>
<comment type="cofactor">
    <cofactor evidence="2">
        <name>NADP(+)</name>
        <dbReference type="ChEBI" id="CHEBI:58349"/>
    </cofactor>
</comment>
<evidence type="ECO:0000256" key="10">
    <source>
        <dbReference type="ARBA" id="ARBA00061620"/>
    </source>
</evidence>
<evidence type="ECO:0000256" key="5">
    <source>
        <dbReference type="ARBA" id="ARBA00023235"/>
    </source>
</evidence>
<dbReference type="GO" id="GO:0010280">
    <property type="term" value="F:UDP-L-rhamnose synthase activity"/>
    <property type="evidence" value="ECO:0007669"/>
    <property type="project" value="UniProtKB-ARBA"/>
</dbReference>
<comment type="cofactor">
    <cofactor evidence="1">
        <name>NAD(+)</name>
        <dbReference type="ChEBI" id="CHEBI:57540"/>
    </cofactor>
</comment>
<comment type="similarity">
    <text evidence="9">In the N-terminal section; belongs to the NAD(P)-dependent epimerase/dehydratase family. dTDP-glucose dehydratase subfamily.</text>
</comment>
<dbReference type="STRING" id="542762.A0A4S4DE29"/>
<keyword evidence="3" id="KW-0560">Oxidoreductase</keyword>
<name>A0A4S4DE29_CAMSN</name>
<keyword evidence="5" id="KW-0413">Isomerase</keyword>
<dbReference type="Proteomes" id="UP000306102">
    <property type="component" value="Unassembled WGS sequence"/>
</dbReference>
<dbReference type="Pfam" id="PF16363">
    <property type="entry name" value="GDP_Man_Dehyd"/>
    <property type="match status" value="1"/>
</dbReference>
<dbReference type="Gene3D" id="3.40.50.720">
    <property type="entry name" value="NAD(P)-binding Rossmann-like Domain"/>
    <property type="match status" value="2"/>
</dbReference>
<dbReference type="EMBL" id="SDRB02011558">
    <property type="protein sequence ID" value="THG00928.1"/>
    <property type="molecule type" value="Genomic_DNA"/>
</dbReference>
<dbReference type="GO" id="GO:0016853">
    <property type="term" value="F:isomerase activity"/>
    <property type="evidence" value="ECO:0007669"/>
    <property type="project" value="UniProtKB-KW"/>
</dbReference>
<dbReference type="CDD" id="cd05246">
    <property type="entry name" value="dTDP_GD_SDR_e"/>
    <property type="match status" value="1"/>
</dbReference>
<evidence type="ECO:0000259" key="13">
    <source>
        <dbReference type="Pfam" id="PF16363"/>
    </source>
</evidence>
<evidence type="ECO:0000313" key="15">
    <source>
        <dbReference type="Proteomes" id="UP000306102"/>
    </source>
</evidence>
<dbReference type="InterPro" id="IPR036291">
    <property type="entry name" value="NAD(P)-bd_dom_sf"/>
</dbReference>
<evidence type="ECO:0000256" key="9">
    <source>
        <dbReference type="ARBA" id="ARBA00061430"/>
    </source>
</evidence>
<dbReference type="EC" id="4.2.1.76" evidence="11"/>
<dbReference type="GO" id="GO:0050377">
    <property type="term" value="F:UDP-glucose 4,6-dehydratase activity"/>
    <property type="evidence" value="ECO:0007669"/>
    <property type="project" value="UniProtKB-EC"/>
</dbReference>
<gene>
    <name evidence="14" type="ORF">TEA_001331</name>
</gene>
<dbReference type="InterPro" id="IPR016040">
    <property type="entry name" value="NAD(P)-bd_dom"/>
</dbReference>
<keyword evidence="6" id="KW-0456">Lyase</keyword>
<dbReference type="Gene3D" id="3.90.25.10">
    <property type="entry name" value="UDP-galactose 4-epimerase, domain 1"/>
    <property type="match status" value="1"/>
</dbReference>
<comment type="catalytic activity">
    <reaction evidence="8">
        <text>UDP-alpha-D-glucose = UDP-4-dehydro-6-deoxy-alpha-D-glucose + H2O</text>
        <dbReference type="Rhea" id="RHEA:21500"/>
        <dbReference type="ChEBI" id="CHEBI:15377"/>
        <dbReference type="ChEBI" id="CHEBI:58885"/>
        <dbReference type="ChEBI" id="CHEBI:85329"/>
        <dbReference type="EC" id="4.2.1.76"/>
    </reaction>
</comment>
<dbReference type="InterPro" id="IPR005888">
    <property type="entry name" value="dTDP_Gluc_deHydtase"/>
</dbReference>
<sequence>MSDVEEEVICCCCGSAAVVMKDRCWGGRGVRESKRKPWRCDQVHAAAHKGGGKMTSEKPYEPKNILITGAAGFIASHVTNRLIKNYPHYKIVALDKLDYCSSLKNLNPSYSSPNFKFVKGDVGSADLVNYLLVAENIDTIMHFAAQTHVDNSFGNSFEFTNNNIYGTHVLLEACKITNQICRFIHVSTDEVYGETDLETDIGNPEASQLLPTNPYSATKAGAEMLVMAYHRSYGLPTITTRGNNVYGPNQFPEKLIPKFILLAMKGENLPIHGDGSNVRSYLYAEDVAEAFDVVLHKGLIGHVYNIGTKKERSVSDVARDVCKLFGLNSEEVIKLVQDRPFNDQRYFLDDQKLKRLGWVERTTWEQGLKMTMEWYIRNPDWWGDVTAALHPHPRVSMIGLPNDNTCFLKYTMRSDTNRDSGLKFLIYGRTGWIGGLLGKLCKEGGIEFQYGRGRLEDRSSLIDDIRRVRPSHVFNAAGVTGRPNVDWCETHKVETIRANVVGTLTLADVCREQGLIMLNFATGCIFEYDAGHLQGSGVGFKEEDKPNFIGSFYSKTKAMVEELLKEFENVCTLRVRMPISSDLSNPRNFITKIARYSKVVNIPNSMTVLDELLPISIEMAKRNCTGIWNFTNPGAISHNEILEMYRDYIDPKFKWVNFDLEEQAKVIVAPRSNNEMDSSKLKKEFPELLPIKDSIIKFVFKPNKKT</sequence>
<keyword evidence="15" id="KW-1185">Reference proteome</keyword>
<dbReference type="GO" id="GO:0008460">
    <property type="term" value="F:dTDP-glucose 4,6-dehydratase activity"/>
    <property type="evidence" value="ECO:0007669"/>
    <property type="project" value="InterPro"/>
</dbReference>
<feature type="domain" description="NAD(P)-binding" evidence="13">
    <location>
        <begin position="66"/>
        <end position="371"/>
    </location>
</feature>
<dbReference type="GO" id="GO:0010253">
    <property type="term" value="P:UDP-rhamnose biosynthetic process"/>
    <property type="evidence" value="ECO:0007669"/>
    <property type="project" value="UniProtKB-ARBA"/>
</dbReference>
<dbReference type="PANTHER" id="PTHR43000">
    <property type="entry name" value="DTDP-D-GLUCOSE 4,6-DEHYDRATASE-RELATED"/>
    <property type="match status" value="1"/>
</dbReference>
<feature type="domain" description="RmlD-like substrate binding" evidence="12">
    <location>
        <begin position="423"/>
        <end position="595"/>
    </location>
</feature>
<evidence type="ECO:0000256" key="8">
    <source>
        <dbReference type="ARBA" id="ARBA00050778"/>
    </source>
</evidence>
<dbReference type="AlphaFoldDB" id="A0A4S4DE29"/>
<dbReference type="FunFam" id="3.40.50.720:FF:000304">
    <property type="entry name" value="UDP-glucose 4,6-dehydratase"/>
    <property type="match status" value="1"/>
</dbReference>
<evidence type="ECO:0000259" key="12">
    <source>
        <dbReference type="Pfam" id="PF04321"/>
    </source>
</evidence>
<comment type="pathway">
    <text evidence="7">Carbohydrate biosynthesis.</text>
</comment>
<dbReference type="SUPFAM" id="SSF51735">
    <property type="entry name" value="NAD(P)-binding Rossmann-fold domains"/>
    <property type="match status" value="2"/>
</dbReference>
<evidence type="ECO:0000256" key="3">
    <source>
        <dbReference type="ARBA" id="ARBA00023002"/>
    </source>
</evidence>
<keyword evidence="4" id="KW-0520">NAD</keyword>
<dbReference type="CDD" id="cd05254">
    <property type="entry name" value="dTDP_HR_like_SDR_e"/>
    <property type="match status" value="1"/>
</dbReference>
<organism evidence="14 15">
    <name type="scientific">Camellia sinensis var. sinensis</name>
    <name type="common">China tea</name>
    <dbReference type="NCBI Taxonomy" id="542762"/>
    <lineage>
        <taxon>Eukaryota</taxon>
        <taxon>Viridiplantae</taxon>
        <taxon>Streptophyta</taxon>
        <taxon>Embryophyta</taxon>
        <taxon>Tracheophyta</taxon>
        <taxon>Spermatophyta</taxon>
        <taxon>Magnoliopsida</taxon>
        <taxon>eudicotyledons</taxon>
        <taxon>Gunneridae</taxon>
        <taxon>Pentapetalae</taxon>
        <taxon>asterids</taxon>
        <taxon>Ericales</taxon>
        <taxon>Theaceae</taxon>
        <taxon>Camellia</taxon>
    </lineage>
</organism>
<dbReference type="InterPro" id="IPR029903">
    <property type="entry name" value="RmlD-like-bd"/>
</dbReference>
<reference evidence="14 15" key="1">
    <citation type="journal article" date="2018" name="Proc. Natl. Acad. Sci. U.S.A.">
        <title>Draft genome sequence of Camellia sinensis var. sinensis provides insights into the evolution of the tea genome and tea quality.</title>
        <authorList>
            <person name="Wei C."/>
            <person name="Yang H."/>
            <person name="Wang S."/>
            <person name="Zhao J."/>
            <person name="Liu C."/>
            <person name="Gao L."/>
            <person name="Xia E."/>
            <person name="Lu Y."/>
            <person name="Tai Y."/>
            <person name="She G."/>
            <person name="Sun J."/>
            <person name="Cao H."/>
            <person name="Tong W."/>
            <person name="Gao Q."/>
            <person name="Li Y."/>
            <person name="Deng W."/>
            <person name="Jiang X."/>
            <person name="Wang W."/>
            <person name="Chen Q."/>
            <person name="Zhang S."/>
            <person name="Li H."/>
            <person name="Wu J."/>
            <person name="Wang P."/>
            <person name="Li P."/>
            <person name="Shi C."/>
            <person name="Zheng F."/>
            <person name="Jian J."/>
            <person name="Huang B."/>
            <person name="Shan D."/>
            <person name="Shi M."/>
            <person name="Fang C."/>
            <person name="Yue Y."/>
            <person name="Li F."/>
            <person name="Li D."/>
            <person name="Wei S."/>
            <person name="Han B."/>
            <person name="Jiang C."/>
            <person name="Yin Y."/>
            <person name="Xia T."/>
            <person name="Zhang Z."/>
            <person name="Bennetzen J.L."/>
            <person name="Zhao S."/>
            <person name="Wan X."/>
        </authorList>
    </citation>
    <scope>NUCLEOTIDE SEQUENCE [LARGE SCALE GENOMIC DNA]</scope>
    <source>
        <strain evidence="15">cv. Shuchazao</strain>
        <tissue evidence="14">Leaf</tissue>
    </source>
</reference>
<evidence type="ECO:0000256" key="6">
    <source>
        <dbReference type="ARBA" id="ARBA00023239"/>
    </source>
</evidence>
<dbReference type="GO" id="GO:0016491">
    <property type="term" value="F:oxidoreductase activity"/>
    <property type="evidence" value="ECO:0007669"/>
    <property type="project" value="UniProtKB-KW"/>
</dbReference>
<proteinExistence type="inferred from homology"/>
<evidence type="ECO:0000256" key="11">
    <source>
        <dbReference type="ARBA" id="ARBA00067046"/>
    </source>
</evidence>
<dbReference type="Pfam" id="PF04321">
    <property type="entry name" value="RmlD_sub_bind"/>
    <property type="match status" value="1"/>
</dbReference>
<accession>A0A4S4DE29</accession>
<evidence type="ECO:0000313" key="14">
    <source>
        <dbReference type="EMBL" id="THG00928.1"/>
    </source>
</evidence>
<evidence type="ECO:0000256" key="4">
    <source>
        <dbReference type="ARBA" id="ARBA00023027"/>
    </source>
</evidence>
<protein>
    <recommendedName>
        <fullName evidence="11">UDP-glucose 4,6-dehydratase</fullName>
        <ecNumber evidence="11">4.2.1.76</ecNumber>
    </recommendedName>
</protein>
<dbReference type="FunFam" id="3.40.50.720:FF:000236">
    <property type="entry name" value="Bifunctional dTDP-4-dehydrorhamnose 3,5-epimerase/dTDP-4-dehydrorhamnose reductase"/>
    <property type="match status" value="1"/>
</dbReference>
<evidence type="ECO:0000256" key="1">
    <source>
        <dbReference type="ARBA" id="ARBA00001911"/>
    </source>
</evidence>
<evidence type="ECO:0000256" key="2">
    <source>
        <dbReference type="ARBA" id="ARBA00001937"/>
    </source>
</evidence>